<reference evidence="6" key="1">
    <citation type="journal article" date="2015" name="Nature">
        <title>Complex archaea that bridge the gap between prokaryotes and eukaryotes.</title>
        <authorList>
            <person name="Spang A."/>
            <person name="Saw J.H."/>
            <person name="Jorgensen S.L."/>
            <person name="Zaremba-Niedzwiedzka K."/>
            <person name="Martijn J."/>
            <person name="Lind A.E."/>
            <person name="van Eijk R."/>
            <person name="Schleper C."/>
            <person name="Guy L."/>
            <person name="Ettema T.J."/>
        </authorList>
    </citation>
    <scope>NUCLEOTIDE SEQUENCE</scope>
</reference>
<comment type="caution">
    <text evidence="6">The sequence shown here is derived from an EMBL/GenBank/DDBJ whole genome shotgun (WGS) entry which is preliminary data.</text>
</comment>
<feature type="region of interest" description="Disordered" evidence="4">
    <location>
        <begin position="255"/>
        <end position="274"/>
    </location>
</feature>
<dbReference type="AlphaFoldDB" id="A0A0F9G8P2"/>
<evidence type="ECO:0000256" key="1">
    <source>
        <dbReference type="ARBA" id="ARBA00006594"/>
    </source>
</evidence>
<keyword evidence="3" id="KW-0808">Transferase</keyword>
<dbReference type="PRINTS" id="PR00508">
    <property type="entry name" value="S21N4MTFRASE"/>
</dbReference>
<comment type="similarity">
    <text evidence="1">Belongs to the N(4)/N(6)-methyltransferase family.</text>
</comment>
<evidence type="ECO:0000259" key="5">
    <source>
        <dbReference type="Pfam" id="PF01555"/>
    </source>
</evidence>
<evidence type="ECO:0000256" key="3">
    <source>
        <dbReference type="ARBA" id="ARBA00022679"/>
    </source>
</evidence>
<gene>
    <name evidence="6" type="ORF">LCGC14_2150560</name>
</gene>
<dbReference type="GO" id="GO:0003677">
    <property type="term" value="F:DNA binding"/>
    <property type="evidence" value="ECO:0007669"/>
    <property type="project" value="InterPro"/>
</dbReference>
<keyword evidence="2" id="KW-0489">Methyltransferase</keyword>
<dbReference type="InterPro" id="IPR002052">
    <property type="entry name" value="DNA_methylase_N6_adenine_CS"/>
</dbReference>
<dbReference type="InterPro" id="IPR029063">
    <property type="entry name" value="SAM-dependent_MTases_sf"/>
</dbReference>
<name>A0A0F9G8P2_9ZZZZ</name>
<feature type="domain" description="DNA methylase N-4/N-6" evidence="5">
    <location>
        <begin position="21"/>
        <end position="366"/>
    </location>
</feature>
<feature type="compositionally biased region" description="Polar residues" evidence="4">
    <location>
        <begin position="255"/>
        <end position="265"/>
    </location>
</feature>
<accession>A0A0F9G8P2</accession>
<dbReference type="EMBL" id="LAZR01027388">
    <property type="protein sequence ID" value="KKL65880.1"/>
    <property type="molecule type" value="Genomic_DNA"/>
</dbReference>
<dbReference type="GO" id="GO:0032259">
    <property type="term" value="P:methylation"/>
    <property type="evidence" value="ECO:0007669"/>
    <property type="project" value="UniProtKB-KW"/>
</dbReference>
<evidence type="ECO:0000256" key="4">
    <source>
        <dbReference type="SAM" id="MobiDB-lite"/>
    </source>
</evidence>
<dbReference type="InterPro" id="IPR001091">
    <property type="entry name" value="RM_Methyltransferase"/>
</dbReference>
<sequence length="382" mass="41697">MTWEVVHGDCMDVMRGIECADAIVTDPPYGLEFMGKDWDHGIPGVPFWEAALRAANPGAHLLAFGGTRTHHRLMCAIEDAGWEIRDCLMWVYGSGFPKSLDVSKAIDKAAGAERQKQKIGKAVKRMIPGADQNNTGSWIKDNGREYQPGREMPATDAAKQWDGWGTALKPAYEIIILARKPLTGTVAANVQEHGTGGLNIDGCRVGNELLPEQRAGEARLGAFERQDMVTPERYGRWPANVIHDGSEEVMGAFPATNSTRVNNPNEPKRSGGWTGDGIGHDHRDFGSAARFFYCAKASRSERGEDNGHPTVKPIALMRWLCRLVTPSGGLILDPFCGSGSTGVAAVFEGFRFVGIDDKPDYCEIARKRIAAANEQTIMELEA</sequence>
<dbReference type="GO" id="GO:0008170">
    <property type="term" value="F:N-methyltransferase activity"/>
    <property type="evidence" value="ECO:0007669"/>
    <property type="project" value="InterPro"/>
</dbReference>
<protein>
    <recommendedName>
        <fullName evidence="5">DNA methylase N-4/N-6 domain-containing protein</fullName>
    </recommendedName>
</protein>
<organism evidence="6">
    <name type="scientific">marine sediment metagenome</name>
    <dbReference type="NCBI Taxonomy" id="412755"/>
    <lineage>
        <taxon>unclassified sequences</taxon>
        <taxon>metagenomes</taxon>
        <taxon>ecological metagenomes</taxon>
    </lineage>
</organism>
<evidence type="ECO:0000256" key="2">
    <source>
        <dbReference type="ARBA" id="ARBA00022603"/>
    </source>
</evidence>
<evidence type="ECO:0000313" key="6">
    <source>
        <dbReference type="EMBL" id="KKL65880.1"/>
    </source>
</evidence>
<dbReference type="InterPro" id="IPR002941">
    <property type="entry name" value="DNA_methylase_N4/N6"/>
</dbReference>
<dbReference type="SUPFAM" id="SSF53335">
    <property type="entry name" value="S-adenosyl-L-methionine-dependent methyltransferases"/>
    <property type="match status" value="1"/>
</dbReference>
<dbReference type="PROSITE" id="PS00092">
    <property type="entry name" value="N6_MTASE"/>
    <property type="match status" value="1"/>
</dbReference>
<dbReference type="Pfam" id="PF01555">
    <property type="entry name" value="N6_N4_Mtase"/>
    <property type="match status" value="1"/>
</dbReference>
<dbReference type="Gene3D" id="3.40.50.150">
    <property type="entry name" value="Vaccinia Virus protein VP39"/>
    <property type="match status" value="1"/>
</dbReference>
<proteinExistence type="inferred from homology"/>